<feature type="transmembrane region" description="Helical" evidence="12">
    <location>
        <begin position="162"/>
        <end position="180"/>
    </location>
</feature>
<dbReference type="NCBIfam" id="NF033739">
    <property type="entry name" value="intramemb_PrsW"/>
    <property type="match status" value="1"/>
</dbReference>
<dbReference type="GO" id="GO:0005886">
    <property type="term" value="C:plasma membrane"/>
    <property type="evidence" value="ECO:0007669"/>
    <property type="project" value="UniProtKB-SubCell"/>
</dbReference>
<keyword evidence="9 11" id="KW-0472">Membrane</keyword>
<dbReference type="GO" id="GO:0008237">
    <property type="term" value="F:metallopeptidase activity"/>
    <property type="evidence" value="ECO:0007669"/>
    <property type="project" value="UniProtKB-KW"/>
</dbReference>
<comment type="similarity">
    <text evidence="2 11">Belongs to the protease PrsW family.</text>
</comment>
<keyword evidence="4 11" id="KW-1003">Cell membrane</keyword>
<dbReference type="PANTHER" id="PTHR36844">
    <property type="entry name" value="PROTEASE PRSW"/>
    <property type="match status" value="1"/>
</dbReference>
<evidence type="ECO:0000256" key="7">
    <source>
        <dbReference type="ARBA" id="ARBA00022801"/>
    </source>
</evidence>
<proteinExistence type="inferred from homology"/>
<evidence type="ECO:0000256" key="2">
    <source>
        <dbReference type="ARBA" id="ARBA00009165"/>
    </source>
</evidence>
<evidence type="ECO:0000256" key="9">
    <source>
        <dbReference type="ARBA" id="ARBA00023136"/>
    </source>
</evidence>
<keyword evidence="7 11" id="KW-0378">Hydrolase</keyword>
<comment type="function">
    <text evidence="11">Involved in the degradation of specific anti-sigma factors.</text>
</comment>
<evidence type="ECO:0000256" key="1">
    <source>
        <dbReference type="ARBA" id="ARBA00004651"/>
    </source>
</evidence>
<dbReference type="AlphaFoldDB" id="A0A323TL14"/>
<name>A0A323TL14_9BACI</name>
<evidence type="ECO:0000256" key="4">
    <source>
        <dbReference type="ARBA" id="ARBA00022475"/>
    </source>
</evidence>
<evidence type="ECO:0000313" key="14">
    <source>
        <dbReference type="Proteomes" id="UP000248214"/>
    </source>
</evidence>
<dbReference type="OrthoDB" id="5504276at2"/>
<evidence type="ECO:0000256" key="6">
    <source>
        <dbReference type="ARBA" id="ARBA00022692"/>
    </source>
</evidence>
<feature type="transmembrane region" description="Helical" evidence="12">
    <location>
        <begin position="6"/>
        <end position="21"/>
    </location>
</feature>
<dbReference type="GO" id="GO:0006508">
    <property type="term" value="P:proteolysis"/>
    <property type="evidence" value="ECO:0007669"/>
    <property type="project" value="UniProtKB-KW"/>
</dbReference>
<evidence type="ECO:0000256" key="5">
    <source>
        <dbReference type="ARBA" id="ARBA00022670"/>
    </source>
</evidence>
<dbReference type="InterPro" id="IPR023596">
    <property type="entry name" value="Peptidase_PrsW_arch/bac"/>
</dbReference>
<evidence type="ECO:0000256" key="10">
    <source>
        <dbReference type="ARBA" id="ARBA00030345"/>
    </source>
</evidence>
<evidence type="ECO:0000256" key="3">
    <source>
        <dbReference type="ARBA" id="ARBA00018997"/>
    </source>
</evidence>
<dbReference type="Pfam" id="PF13367">
    <property type="entry name" value="PrsW-protease"/>
    <property type="match status" value="1"/>
</dbReference>
<keyword evidence="5 11" id="KW-0645">Protease</keyword>
<protein>
    <recommendedName>
        <fullName evidence="3 11">Protease PrsW</fullName>
        <ecNumber evidence="11">3.4.-.-</ecNumber>
    </recommendedName>
    <alternativeName>
        <fullName evidence="10 11">Protease responsible for activating sigma-W</fullName>
    </alternativeName>
</protein>
<keyword evidence="8 12" id="KW-1133">Transmembrane helix</keyword>
<sequence>MLSIITVAFAPAIALLIFFYLKDEFEQEPIIMVVRCFLFGALLVFPVMFVQFAIQEEAGVVSSYFISFIQVSLTEEFMKWFIVLITVFYHVHFNQRYDGIVYATAVALGFASVENVLYIFVNGLDTAFFRAVFPVTSHALFGVVMGYYFGRAKFNRTHRYHYLFLALFIPYLLHSLYNLILLTFNQWIYVLIPFMIFLWMLALRKVKKANRRQKVFLYNHRTG</sequence>
<feature type="transmembrane region" description="Helical" evidence="12">
    <location>
        <begin position="100"/>
        <end position="121"/>
    </location>
</feature>
<keyword evidence="6 12" id="KW-0812">Transmembrane</keyword>
<dbReference type="Proteomes" id="UP000248214">
    <property type="component" value="Unassembled WGS sequence"/>
</dbReference>
<keyword evidence="13" id="KW-0482">Metalloprotease</keyword>
<dbReference type="PANTHER" id="PTHR36844:SF1">
    <property type="entry name" value="PROTEASE PRSW"/>
    <property type="match status" value="1"/>
</dbReference>
<organism evidence="13 14">
    <name type="scientific">Salipaludibacillus keqinensis</name>
    <dbReference type="NCBI Taxonomy" id="2045207"/>
    <lineage>
        <taxon>Bacteria</taxon>
        <taxon>Bacillati</taxon>
        <taxon>Bacillota</taxon>
        <taxon>Bacilli</taxon>
        <taxon>Bacillales</taxon>
        <taxon>Bacillaceae</taxon>
    </lineage>
</organism>
<feature type="transmembrane region" description="Helical" evidence="12">
    <location>
        <begin position="127"/>
        <end position="150"/>
    </location>
</feature>
<keyword evidence="14" id="KW-1185">Reference proteome</keyword>
<evidence type="ECO:0000256" key="8">
    <source>
        <dbReference type="ARBA" id="ARBA00022989"/>
    </source>
</evidence>
<reference evidence="13 14" key="1">
    <citation type="submission" date="2017-10" db="EMBL/GenBank/DDBJ databases">
        <title>Bacillus sp. nov., a halophilic bacterium isolated from a Keqin Lake.</title>
        <authorList>
            <person name="Wang H."/>
        </authorList>
    </citation>
    <scope>NUCLEOTIDE SEQUENCE [LARGE SCALE GENOMIC DNA]</scope>
    <source>
        <strain evidence="13 14">KQ-12</strain>
    </source>
</reference>
<gene>
    <name evidence="13" type="ORF">CR194_02845</name>
</gene>
<evidence type="ECO:0000256" key="12">
    <source>
        <dbReference type="SAM" id="Phobius"/>
    </source>
</evidence>
<feature type="transmembrane region" description="Helical" evidence="12">
    <location>
        <begin position="186"/>
        <end position="203"/>
    </location>
</feature>
<feature type="transmembrane region" description="Helical" evidence="12">
    <location>
        <begin position="33"/>
        <end position="54"/>
    </location>
</feature>
<evidence type="ECO:0000256" key="11">
    <source>
        <dbReference type="PIRNR" id="PIRNR016933"/>
    </source>
</evidence>
<dbReference type="PIRSF" id="PIRSF016933">
    <property type="entry name" value="PrsW"/>
    <property type="match status" value="1"/>
</dbReference>
<accession>A0A323TL14</accession>
<dbReference type="EC" id="3.4.-.-" evidence="11"/>
<dbReference type="EMBL" id="PDOD01000001">
    <property type="protein sequence ID" value="PYZ95320.1"/>
    <property type="molecule type" value="Genomic_DNA"/>
</dbReference>
<dbReference type="InterPro" id="IPR026898">
    <property type="entry name" value="PrsW"/>
</dbReference>
<evidence type="ECO:0000313" key="13">
    <source>
        <dbReference type="EMBL" id="PYZ95320.1"/>
    </source>
</evidence>
<comment type="caution">
    <text evidence="13">The sequence shown here is derived from an EMBL/GenBank/DDBJ whole genome shotgun (WGS) entry which is preliminary data.</text>
</comment>
<comment type="subcellular location">
    <subcellularLocation>
        <location evidence="1">Cell membrane</location>
        <topology evidence="1">Multi-pass membrane protein</topology>
    </subcellularLocation>
</comment>